<keyword evidence="1" id="KW-0812">Transmembrane</keyword>
<protein>
    <submittedName>
        <fullName evidence="2">Cg8 protein</fullName>
    </submittedName>
</protein>
<dbReference type="EMBL" id="CP056068">
    <property type="protein sequence ID" value="UKJ90280.2"/>
    <property type="molecule type" value="Genomic_DNA"/>
</dbReference>
<accession>A0A976M867</accession>
<keyword evidence="1" id="KW-1133">Transmembrane helix</keyword>
<proteinExistence type="predicted"/>
<dbReference type="OrthoDB" id="405939at2759"/>
<keyword evidence="1" id="KW-0472">Membrane</keyword>
<dbReference type="Proteomes" id="UP000244803">
    <property type="component" value="Chromosome 2"/>
</dbReference>
<feature type="transmembrane region" description="Helical" evidence="1">
    <location>
        <begin position="100"/>
        <end position="120"/>
    </location>
</feature>
<organism evidence="2 3">
    <name type="scientific">Theileria orientalis</name>
    <dbReference type="NCBI Taxonomy" id="68886"/>
    <lineage>
        <taxon>Eukaryota</taxon>
        <taxon>Sar</taxon>
        <taxon>Alveolata</taxon>
        <taxon>Apicomplexa</taxon>
        <taxon>Aconoidasida</taxon>
        <taxon>Piroplasmida</taxon>
        <taxon>Theileriidae</taxon>
        <taxon>Theileria</taxon>
    </lineage>
</organism>
<dbReference type="AlphaFoldDB" id="A0A976M867"/>
<name>A0A976M867_THEOR</name>
<reference evidence="2" key="1">
    <citation type="submission" date="2022-07" db="EMBL/GenBank/DDBJ databases">
        <title>Evaluation of T. orientalis genome assembly methods using nanopore sequencing and analysis of variation between genomes.</title>
        <authorList>
            <person name="Yam J."/>
            <person name="Micallef M.L."/>
            <person name="Liu M."/>
            <person name="Djordjevic S.P."/>
            <person name="Bogema D.R."/>
            <person name="Jenkins C."/>
        </authorList>
    </citation>
    <scope>NUCLEOTIDE SEQUENCE</scope>
    <source>
        <strain evidence="2">Fish Creek</strain>
    </source>
</reference>
<gene>
    <name evidence="2" type="ORF">MACJ_001212</name>
</gene>
<evidence type="ECO:0000313" key="3">
    <source>
        <dbReference type="Proteomes" id="UP000244803"/>
    </source>
</evidence>
<sequence length="205" mass="23761">MILSSLRTVTFSRPHITLIHNGISVRCFASLPPVHNLPPPPPREYKEDGTPKRYRNVRKVYDHKYNWEHWTLRPAGVFHTVLVGEFGRQLNPFVAWCGQFPPLVVGIPATLLVFVLAFLLQNSFLIGIKPKRYTVEWVNASKERALAENTNPVTRYLDRRRRERGMNWILQNYLPSHPYFALLGEYYHDPDHVNEEDSGDAVAET</sequence>
<evidence type="ECO:0000256" key="1">
    <source>
        <dbReference type="SAM" id="Phobius"/>
    </source>
</evidence>
<evidence type="ECO:0000313" key="2">
    <source>
        <dbReference type="EMBL" id="UKJ90280.2"/>
    </source>
</evidence>